<feature type="transmembrane region" description="Helical" evidence="1">
    <location>
        <begin position="32"/>
        <end position="51"/>
    </location>
</feature>
<proteinExistence type="predicted"/>
<sequence length="57" mass="6434">MKKLDIPMLLLAFLVVLLFILVGLAIAFRSVWAIILCIILAFSTFGFAMSYKKKRKG</sequence>
<keyword evidence="1" id="KW-0812">Transmembrane</keyword>
<name>A0A511ZGQ4_9BACI</name>
<dbReference type="Proteomes" id="UP000321558">
    <property type="component" value="Unassembled WGS sequence"/>
</dbReference>
<keyword evidence="1" id="KW-0472">Membrane</keyword>
<dbReference type="Pfam" id="PF17259">
    <property type="entry name" value="DUF5325"/>
    <property type="match status" value="1"/>
</dbReference>
<dbReference type="AlphaFoldDB" id="A0A511ZGQ4"/>
<comment type="caution">
    <text evidence="2">The sequence shown here is derived from an EMBL/GenBank/DDBJ whole genome shotgun (WGS) entry which is preliminary data.</text>
</comment>
<keyword evidence="3" id="KW-1185">Reference proteome</keyword>
<dbReference type="RefSeq" id="WP_186813573.1">
    <property type="nucleotide sequence ID" value="NZ_BJYM01000004.1"/>
</dbReference>
<keyword evidence="1" id="KW-1133">Transmembrane helix</keyword>
<dbReference type="InterPro" id="IPR035211">
    <property type="entry name" value="DUF5325"/>
</dbReference>
<organism evidence="2 3">
    <name type="scientific">Oceanobacillus sojae</name>
    <dbReference type="NCBI Taxonomy" id="582851"/>
    <lineage>
        <taxon>Bacteria</taxon>
        <taxon>Bacillati</taxon>
        <taxon>Bacillota</taxon>
        <taxon>Bacilli</taxon>
        <taxon>Bacillales</taxon>
        <taxon>Bacillaceae</taxon>
        <taxon>Oceanobacillus</taxon>
    </lineage>
</organism>
<reference evidence="2 3" key="1">
    <citation type="submission" date="2019-07" db="EMBL/GenBank/DDBJ databases">
        <title>Whole genome shotgun sequence of Oceanobacillus sojae NBRC 105379.</title>
        <authorList>
            <person name="Hosoyama A."/>
            <person name="Uohara A."/>
            <person name="Ohji S."/>
            <person name="Ichikawa N."/>
        </authorList>
    </citation>
    <scope>NUCLEOTIDE SEQUENCE [LARGE SCALE GENOMIC DNA]</scope>
    <source>
        <strain evidence="2 3">NBRC 105379</strain>
    </source>
</reference>
<evidence type="ECO:0000256" key="1">
    <source>
        <dbReference type="SAM" id="Phobius"/>
    </source>
</evidence>
<evidence type="ECO:0000313" key="2">
    <source>
        <dbReference type="EMBL" id="GEN86630.1"/>
    </source>
</evidence>
<gene>
    <name evidence="2" type="ORF">OSO01_13690</name>
</gene>
<evidence type="ECO:0000313" key="3">
    <source>
        <dbReference type="Proteomes" id="UP000321558"/>
    </source>
</evidence>
<feature type="transmembrane region" description="Helical" evidence="1">
    <location>
        <begin position="7"/>
        <end position="26"/>
    </location>
</feature>
<protein>
    <submittedName>
        <fullName evidence="2">Uncharacterized protein</fullName>
    </submittedName>
</protein>
<dbReference type="EMBL" id="BJYM01000004">
    <property type="protein sequence ID" value="GEN86630.1"/>
    <property type="molecule type" value="Genomic_DNA"/>
</dbReference>
<accession>A0A511ZGQ4</accession>